<dbReference type="EMBL" id="AP005178">
    <property type="protein sequence ID" value="BAC20131.1"/>
    <property type="molecule type" value="Genomic_DNA"/>
</dbReference>
<accession>Q8GRZ2</accession>
<organism evidence="4 6">
    <name type="scientific">Oryza sativa subsp. japonica</name>
    <name type="common">Rice</name>
    <dbReference type="NCBI Taxonomy" id="39947"/>
    <lineage>
        <taxon>Eukaryota</taxon>
        <taxon>Viridiplantae</taxon>
        <taxon>Streptophyta</taxon>
        <taxon>Embryophyta</taxon>
        <taxon>Tracheophyta</taxon>
        <taxon>Spermatophyta</taxon>
        <taxon>Magnoliopsida</taxon>
        <taxon>Liliopsida</taxon>
        <taxon>Poales</taxon>
        <taxon>Poaceae</taxon>
        <taxon>BOP clade</taxon>
        <taxon>Oryzoideae</taxon>
        <taxon>Oryzeae</taxon>
        <taxon>Oryzinae</taxon>
        <taxon>Oryza</taxon>
        <taxon>Oryza sativa</taxon>
    </lineage>
</organism>
<dbReference type="Pfam" id="PF24964">
    <property type="entry name" value="DUF7769"/>
    <property type="match status" value="1"/>
</dbReference>
<dbReference type="Gene3D" id="3.30.420.10">
    <property type="entry name" value="Ribonuclease H-like superfamily/Ribonuclease H"/>
    <property type="match status" value="1"/>
</dbReference>
<reference evidence="6" key="4">
    <citation type="journal article" date="2008" name="Nucleic Acids Res.">
        <title>The rice annotation project database (RAP-DB): 2008 update.</title>
        <authorList>
            <consortium name="The rice annotation project (RAP)"/>
        </authorList>
    </citation>
    <scope>GENOME REANNOTATION</scope>
    <source>
        <strain evidence="6">cv. Nipponbare</strain>
    </source>
</reference>
<dbReference type="AlphaFoldDB" id="Q8GRZ2"/>
<dbReference type="Proteomes" id="UP000000763">
    <property type="component" value="Chromosome 7"/>
</dbReference>
<protein>
    <recommendedName>
        <fullName evidence="3">DUF7769 domain-containing protein</fullName>
    </recommendedName>
</protein>
<reference evidence="4" key="1">
    <citation type="submission" date="2002-05" db="EMBL/GenBank/DDBJ databases">
        <title>Oryza sativa nipponbare(GA3) genomic DNA, chromosome 7, BAC clone:OSJNBb0056I06.</title>
        <authorList>
            <person name="Sasaki T."/>
            <person name="Matsumoto T."/>
            <person name="Katayose Y."/>
        </authorList>
    </citation>
    <scope>NUCLEOTIDE SEQUENCE</scope>
</reference>
<dbReference type="PANTHER" id="PTHR47169">
    <property type="entry name" value="OS01G0541250 PROTEIN"/>
    <property type="match status" value="1"/>
</dbReference>
<dbReference type="PANTHER" id="PTHR47169:SF2">
    <property type="entry name" value="OS01G0541250 PROTEIN"/>
    <property type="match status" value="1"/>
</dbReference>
<feature type="domain" description="DUF7769" evidence="3">
    <location>
        <begin position="125"/>
        <end position="166"/>
    </location>
</feature>
<feature type="region of interest" description="Disordered" evidence="1">
    <location>
        <begin position="37"/>
        <end position="108"/>
    </location>
</feature>
<reference evidence="6" key="3">
    <citation type="journal article" date="2005" name="Nature">
        <title>The map-based sequence of the rice genome.</title>
        <authorList>
            <consortium name="International rice genome sequencing project (IRGSP)"/>
            <person name="Matsumoto T."/>
            <person name="Wu J."/>
            <person name="Kanamori H."/>
            <person name="Katayose Y."/>
            <person name="Fujisawa M."/>
            <person name="Namiki N."/>
            <person name="Mizuno H."/>
            <person name="Yamamoto K."/>
            <person name="Antonio B.A."/>
            <person name="Baba T."/>
            <person name="Sakata K."/>
            <person name="Nagamura Y."/>
            <person name="Aoki H."/>
            <person name="Arikawa K."/>
            <person name="Arita K."/>
            <person name="Bito T."/>
            <person name="Chiden Y."/>
            <person name="Fujitsuka N."/>
            <person name="Fukunaka R."/>
            <person name="Hamada M."/>
            <person name="Harada C."/>
            <person name="Hayashi A."/>
            <person name="Hijishita S."/>
            <person name="Honda M."/>
            <person name="Hosokawa S."/>
            <person name="Ichikawa Y."/>
            <person name="Idonuma A."/>
            <person name="Iijima M."/>
            <person name="Ikeda M."/>
            <person name="Ikeno M."/>
            <person name="Ito K."/>
            <person name="Ito S."/>
            <person name="Ito T."/>
            <person name="Ito Y."/>
            <person name="Ito Y."/>
            <person name="Iwabuchi A."/>
            <person name="Kamiya K."/>
            <person name="Karasawa W."/>
            <person name="Kurita K."/>
            <person name="Katagiri S."/>
            <person name="Kikuta A."/>
            <person name="Kobayashi H."/>
            <person name="Kobayashi N."/>
            <person name="Machita K."/>
            <person name="Maehara T."/>
            <person name="Masukawa M."/>
            <person name="Mizubayashi T."/>
            <person name="Mukai Y."/>
            <person name="Nagasaki H."/>
            <person name="Nagata Y."/>
            <person name="Naito S."/>
            <person name="Nakashima M."/>
            <person name="Nakama Y."/>
            <person name="Nakamichi Y."/>
            <person name="Nakamura M."/>
            <person name="Meguro A."/>
            <person name="Negishi M."/>
            <person name="Ohta I."/>
            <person name="Ohta T."/>
            <person name="Okamoto M."/>
            <person name="Ono N."/>
            <person name="Saji S."/>
            <person name="Sakaguchi M."/>
            <person name="Sakai K."/>
            <person name="Shibata M."/>
            <person name="Shimokawa T."/>
            <person name="Song J."/>
            <person name="Takazaki Y."/>
            <person name="Terasawa K."/>
            <person name="Tsugane M."/>
            <person name="Tsuji K."/>
            <person name="Ueda S."/>
            <person name="Waki K."/>
            <person name="Yamagata H."/>
            <person name="Yamamoto M."/>
            <person name="Yamamoto S."/>
            <person name="Yamane H."/>
            <person name="Yoshiki S."/>
            <person name="Yoshihara R."/>
            <person name="Yukawa K."/>
            <person name="Zhong H."/>
            <person name="Yano M."/>
            <person name="Yuan Q."/>
            <person name="Ouyang S."/>
            <person name="Liu J."/>
            <person name="Jones K.M."/>
            <person name="Gansberger K."/>
            <person name="Moffat K."/>
            <person name="Hill J."/>
            <person name="Bera J."/>
            <person name="Fadrosh D."/>
            <person name="Jin S."/>
            <person name="Johri S."/>
            <person name="Kim M."/>
            <person name="Overton L."/>
            <person name="Reardon M."/>
            <person name="Tsitrin T."/>
            <person name="Vuong H."/>
            <person name="Weaver B."/>
            <person name="Ciecko A."/>
            <person name="Tallon L."/>
            <person name="Jackson J."/>
            <person name="Pai G."/>
            <person name="Aken S.V."/>
            <person name="Utterback T."/>
            <person name="Reidmuller S."/>
            <person name="Feldblyum T."/>
            <person name="Hsiao J."/>
            <person name="Zismann V."/>
            <person name="Iobst S."/>
            <person name="de Vazeille A.R."/>
            <person name="Buell C.R."/>
            <person name="Ying K."/>
            <person name="Li Y."/>
            <person name="Lu T."/>
            <person name="Huang Y."/>
            <person name="Zhao Q."/>
            <person name="Feng Q."/>
            <person name="Zhang L."/>
            <person name="Zhu J."/>
            <person name="Weng Q."/>
            <person name="Mu J."/>
            <person name="Lu Y."/>
            <person name="Fan D."/>
            <person name="Liu Y."/>
            <person name="Guan J."/>
            <person name="Zhang Y."/>
            <person name="Yu S."/>
            <person name="Liu X."/>
            <person name="Zhang Y."/>
            <person name="Hong G."/>
            <person name="Han B."/>
            <person name="Choisne N."/>
            <person name="Demange N."/>
            <person name="Orjeda G."/>
            <person name="Samain S."/>
            <person name="Cattolico L."/>
            <person name="Pelletier E."/>
            <person name="Couloux A."/>
            <person name="Segurens B."/>
            <person name="Wincker P."/>
            <person name="D'Hont A."/>
            <person name="Scarpelli C."/>
            <person name="Weissenbach J."/>
            <person name="Salanoubat M."/>
            <person name="Quetier F."/>
            <person name="Yu Y."/>
            <person name="Kim H.R."/>
            <person name="Rambo T."/>
            <person name="Currie J."/>
            <person name="Collura K."/>
            <person name="Luo M."/>
            <person name="Yang T."/>
            <person name="Ammiraju J.S.S."/>
            <person name="Engler F."/>
            <person name="Soderlund C."/>
            <person name="Wing R.A."/>
            <person name="Palmer L.E."/>
            <person name="de la Bastide M."/>
            <person name="Spiegel L."/>
            <person name="Nascimento L."/>
            <person name="Zutavern T."/>
            <person name="O'Shaughnessy A."/>
            <person name="Dike S."/>
            <person name="Dedhia N."/>
            <person name="Preston R."/>
            <person name="Balija V."/>
            <person name="McCombie W.R."/>
            <person name="Chow T."/>
            <person name="Chen H."/>
            <person name="Chung M."/>
            <person name="Chen C."/>
            <person name="Shaw J."/>
            <person name="Wu H."/>
            <person name="Hsiao K."/>
            <person name="Chao Y."/>
            <person name="Chu M."/>
            <person name="Cheng C."/>
            <person name="Hour A."/>
            <person name="Lee P."/>
            <person name="Lin S."/>
            <person name="Lin Y."/>
            <person name="Liou J."/>
            <person name="Liu S."/>
            <person name="Hsing Y."/>
            <person name="Raghuvanshi S."/>
            <person name="Mohanty A."/>
            <person name="Bharti A.K."/>
            <person name="Gaur A."/>
            <person name="Gupta V."/>
            <person name="Kumar D."/>
            <person name="Ravi V."/>
            <person name="Vij S."/>
            <person name="Kapur A."/>
            <person name="Khurana P."/>
            <person name="Khurana P."/>
            <person name="Khurana J.P."/>
            <person name="Tyagi A.K."/>
            <person name="Gaikwad K."/>
            <person name="Singh A."/>
            <person name="Dalal V."/>
            <person name="Srivastava S."/>
            <person name="Dixit A."/>
            <person name="Pal A.K."/>
            <person name="Ghazi I.A."/>
            <person name="Yadav M."/>
            <person name="Pandit A."/>
            <person name="Bhargava A."/>
            <person name="Sureshbabu K."/>
            <person name="Batra K."/>
            <person name="Sharma T.R."/>
            <person name="Mohapatra T."/>
            <person name="Singh N.K."/>
            <person name="Messing J."/>
            <person name="Nelson A.B."/>
            <person name="Fuks G."/>
            <person name="Kavchok S."/>
            <person name="Keizer G."/>
            <person name="Linton E."/>
            <person name="Llaca V."/>
            <person name="Song R."/>
            <person name="Tanyolac B."/>
            <person name="Young S."/>
            <person name="Ho-Il K."/>
            <person name="Hahn J.H."/>
            <person name="Sangsakoo G."/>
            <person name="Vanavichit A."/>
            <person name="de Mattos Luiz.A.T."/>
            <person name="Zimmer P.D."/>
            <person name="Malone G."/>
            <person name="Dellagostin O."/>
            <person name="de Oliveira A.C."/>
            <person name="Bevan M."/>
            <person name="Bancroft I."/>
            <person name="Minx P."/>
            <person name="Cordum H."/>
            <person name="Wilson R."/>
            <person name="Cheng Z."/>
            <person name="Jin W."/>
            <person name="Jiang J."/>
            <person name="Leong S.A."/>
            <person name="Iwama H."/>
            <person name="Gojobori T."/>
            <person name="Itoh T."/>
            <person name="Niimura Y."/>
            <person name="Fujii Y."/>
            <person name="Habara T."/>
            <person name="Sakai H."/>
            <person name="Sato Y."/>
            <person name="Wilson G."/>
            <person name="Kumar K."/>
            <person name="McCouch S."/>
            <person name="Juretic N."/>
            <person name="Hoen D."/>
            <person name="Wright S."/>
            <person name="Bruskiewich R."/>
            <person name="Bureau T."/>
            <person name="Miyao A."/>
            <person name="Hirochika H."/>
            <person name="Nishikawa T."/>
            <person name="Kadowaki K."/>
            <person name="Sugiura M."/>
            <person name="Burr B."/>
            <person name="Sasaki T."/>
        </authorList>
    </citation>
    <scope>NUCLEOTIDE SEQUENCE [LARGE SCALE GENOMIC DNA]</scope>
    <source>
        <strain evidence="6">cv. Nipponbare</strain>
    </source>
</reference>
<name>Q8GRZ2_ORYSJ</name>
<evidence type="ECO:0000313" key="4">
    <source>
        <dbReference type="EMBL" id="BAC20131.1"/>
    </source>
</evidence>
<reference evidence="5" key="2">
    <citation type="submission" date="2002-05" db="EMBL/GenBank/DDBJ databases">
        <title>Oryza sativa nipponbare(GA3) genomic DNA, chromosome 7, PAC clone:P0021G06.</title>
        <authorList>
            <person name="Sasaki T."/>
            <person name="Matsumoto T."/>
            <person name="Katayose Y."/>
        </authorList>
    </citation>
    <scope>NUCLEOTIDE SEQUENCE</scope>
</reference>
<gene>
    <name evidence="5" type="primary">P0021G06.132</name>
    <name evidence="4" type="ORF">OSJNBb0056I06.116</name>
</gene>
<keyword evidence="2" id="KW-0472">Membrane</keyword>
<evidence type="ECO:0000256" key="2">
    <source>
        <dbReference type="SAM" id="Phobius"/>
    </source>
</evidence>
<dbReference type="InterPro" id="IPR036397">
    <property type="entry name" value="RNaseH_sf"/>
</dbReference>
<proteinExistence type="predicted"/>
<keyword evidence="2" id="KW-0812">Transmembrane</keyword>
<dbReference type="InterPro" id="IPR056671">
    <property type="entry name" value="DUF7769"/>
</dbReference>
<keyword evidence="2" id="KW-1133">Transmembrane helix</keyword>
<evidence type="ECO:0000259" key="3">
    <source>
        <dbReference type="Pfam" id="PF24964"/>
    </source>
</evidence>
<evidence type="ECO:0000313" key="6">
    <source>
        <dbReference type="Proteomes" id="UP000000763"/>
    </source>
</evidence>
<evidence type="ECO:0000256" key="1">
    <source>
        <dbReference type="SAM" id="MobiDB-lite"/>
    </source>
</evidence>
<dbReference type="GO" id="GO:0003676">
    <property type="term" value="F:nucleic acid binding"/>
    <property type="evidence" value="ECO:0007669"/>
    <property type="project" value="InterPro"/>
</dbReference>
<sequence>MASLDLNQPFNWDEVEDLEGEIPDLNYDYIWYLESEDEEGGHEDVNNAAASCGNDDGGGGRGGDNDDGDGGGGGGAGGNNDDDGGGGGRAHAGMDAGSGTHDVDQNDSVIGINIKKRRHYPPDIKRTIYAKLLEKSNPGMMEGVTKSVANEMGVPLRVVQRVWRHGLEAFESKKKKSLKEGLFRCHTNAVNFTLTEDNMKARVQFCIQMLDSQSIPNDPTFKSLYNIIYIDEKSQQGEGYIIEKMLPAIKEKWPIEEHGLPIYIQQDNAKTHIAIDDLEFLALQSLFHKSSPSSIEEIETNVIKAYEEYSVDKSDCVFLTQQGADQENFAHDRQFNRVVITGFCIHRCPRIVDEMAWTRSDHAQPNSISACCRMRCQLPTFVLPLAGHSAIFSAISIALLAGARRCVTTKAKGREVRVDETRIGNGGGGTYDGEGVVGCIGDSIGGTNDIECEGGMDSGFKDFR</sequence>
<dbReference type="EMBL" id="AP005183">
    <property type="protein sequence ID" value="BAC20829.1"/>
    <property type="molecule type" value="Genomic_DNA"/>
</dbReference>
<evidence type="ECO:0000313" key="5">
    <source>
        <dbReference type="EMBL" id="BAC20829.1"/>
    </source>
</evidence>
<feature type="transmembrane region" description="Helical" evidence="2">
    <location>
        <begin position="381"/>
        <end position="402"/>
    </location>
</feature>